<accession>A0A5K3FUA8</accession>
<sequence length="506" mass="55318">MSIIQRSSVQSGPIFLKAIAAWVSGDITSTQILCLQCLEGLRYNPAFPHLAACLYFLAFCAKSDNKARYASDVLDCLQDKCDAKALRISIPWRMLESFNGTSKSFFELANTSKDHPRSPSPPPPPPYLPKCNGQSEAASDADESPCLNGGECNGVLKKDEVTSCQDEYLASPAWYHPYDCLTPENYETLALFCLEMGQRELGLAFAVKAHQESRSRESPDLIENCTTTTSSSSSPSPSQLPCLSLRLLRNLDPSLLPDFPSEDDDSDPTGDSSLSSNDIGAPFDVSFMGCNNDDEEEGEEAAASAPDWENGHTPLHEPSPSTTPTCESPCPGVRMRVYGSILKTPTSPDCERLYSEKVSPNGAINSTRVEKHVRFSLSASHPPPDLEAEYGGRSNSRRIQDMARRRGNYADHSYDSLNAAGAMDRFVGVFWPNLRRRSLAKRLLDLATFMVFLSVILAFSLLFLSLVICIPLAWLTSADSAAGACTVTDMCVWLLNGFGLRTLMAV</sequence>
<evidence type="ECO:0000256" key="1">
    <source>
        <dbReference type="SAM" id="MobiDB-lite"/>
    </source>
</evidence>
<keyword evidence="2" id="KW-0812">Transmembrane</keyword>
<keyword evidence="2" id="KW-0472">Membrane</keyword>
<reference evidence="3" key="1">
    <citation type="submission" date="2019-11" db="UniProtKB">
        <authorList>
            <consortium name="WormBaseParasite"/>
        </authorList>
    </citation>
    <scope>IDENTIFICATION</scope>
</reference>
<proteinExistence type="predicted"/>
<dbReference type="WBParaSite" id="MCU_010656-RA">
    <property type="protein sequence ID" value="MCU_010656-RA"/>
    <property type="gene ID" value="MCU_010656"/>
</dbReference>
<evidence type="ECO:0000256" key="2">
    <source>
        <dbReference type="SAM" id="Phobius"/>
    </source>
</evidence>
<organism evidence="3">
    <name type="scientific">Mesocestoides corti</name>
    <name type="common">Flatworm</name>
    <dbReference type="NCBI Taxonomy" id="53468"/>
    <lineage>
        <taxon>Eukaryota</taxon>
        <taxon>Metazoa</taxon>
        <taxon>Spiralia</taxon>
        <taxon>Lophotrochozoa</taxon>
        <taxon>Platyhelminthes</taxon>
        <taxon>Cestoda</taxon>
        <taxon>Eucestoda</taxon>
        <taxon>Cyclophyllidea</taxon>
        <taxon>Mesocestoididae</taxon>
        <taxon>Mesocestoides</taxon>
    </lineage>
</organism>
<feature type="compositionally biased region" description="Pro residues" evidence="1">
    <location>
        <begin position="118"/>
        <end position="128"/>
    </location>
</feature>
<feature type="region of interest" description="Disordered" evidence="1">
    <location>
        <begin position="110"/>
        <end position="142"/>
    </location>
</feature>
<feature type="compositionally biased region" description="Low complexity" evidence="1">
    <location>
        <begin position="318"/>
        <end position="329"/>
    </location>
</feature>
<feature type="compositionally biased region" description="Low complexity" evidence="1">
    <location>
        <begin position="230"/>
        <end position="240"/>
    </location>
</feature>
<keyword evidence="2" id="KW-1133">Transmembrane helix</keyword>
<dbReference type="AlphaFoldDB" id="A0A5K3FUA8"/>
<feature type="region of interest" description="Disordered" evidence="1">
    <location>
        <begin position="254"/>
        <end position="329"/>
    </location>
</feature>
<feature type="compositionally biased region" description="Polar residues" evidence="1">
    <location>
        <begin position="269"/>
        <end position="278"/>
    </location>
</feature>
<name>A0A5K3FUA8_MESCO</name>
<protein>
    <submittedName>
        <fullName evidence="3">Uncharacterized protein</fullName>
    </submittedName>
</protein>
<feature type="transmembrane region" description="Helical" evidence="2">
    <location>
        <begin position="443"/>
        <end position="474"/>
    </location>
</feature>
<feature type="region of interest" description="Disordered" evidence="1">
    <location>
        <begin position="212"/>
        <end position="240"/>
    </location>
</feature>
<evidence type="ECO:0000313" key="3">
    <source>
        <dbReference type="WBParaSite" id="MCU_010656-RA"/>
    </source>
</evidence>